<feature type="compositionally biased region" description="Basic and acidic residues" evidence="1">
    <location>
        <begin position="1"/>
        <end position="20"/>
    </location>
</feature>
<dbReference type="RefSeq" id="WP_369272358.1">
    <property type="nucleotide sequence ID" value="NZ_CP163432.1"/>
</dbReference>
<protein>
    <submittedName>
        <fullName evidence="2">Uncharacterized protein</fullName>
    </submittedName>
</protein>
<feature type="region of interest" description="Disordered" evidence="1">
    <location>
        <begin position="1"/>
        <end position="28"/>
    </location>
</feature>
<sequence length="132" mass="14974">MADPQDKKQQQALDRYREAASEFQNGSVPPLMPGHWLMKRSHAAADRTWTDATDAVEWLSKHYVENPPFEREDGKQAYSDLDSKIAHAHEALSNGVDVCWVYYLQSQNLLYMQVVCCPNGFHPDLACPLPPS</sequence>
<accession>A0AB39N2C6</accession>
<proteinExistence type="predicted"/>
<gene>
    <name evidence="2" type="ORF">AB5J55_22295</name>
</gene>
<name>A0AB39N2C6_9ACTN</name>
<evidence type="ECO:0000313" key="2">
    <source>
        <dbReference type="EMBL" id="XDQ12172.1"/>
    </source>
</evidence>
<evidence type="ECO:0000256" key="1">
    <source>
        <dbReference type="SAM" id="MobiDB-lite"/>
    </source>
</evidence>
<dbReference type="EMBL" id="CP163432">
    <property type="protein sequence ID" value="XDQ12172.1"/>
    <property type="molecule type" value="Genomic_DNA"/>
</dbReference>
<organism evidence="2">
    <name type="scientific">Streptomyces sp. R11</name>
    <dbReference type="NCBI Taxonomy" id="3238625"/>
    <lineage>
        <taxon>Bacteria</taxon>
        <taxon>Bacillati</taxon>
        <taxon>Actinomycetota</taxon>
        <taxon>Actinomycetes</taxon>
        <taxon>Kitasatosporales</taxon>
        <taxon>Streptomycetaceae</taxon>
        <taxon>Streptomyces</taxon>
    </lineage>
</organism>
<reference evidence="2" key="1">
    <citation type="submission" date="2024-07" db="EMBL/GenBank/DDBJ databases">
        <authorList>
            <person name="Yu S.T."/>
        </authorList>
    </citation>
    <scope>NUCLEOTIDE SEQUENCE</scope>
    <source>
        <strain evidence="2">R11</strain>
    </source>
</reference>
<dbReference type="AlphaFoldDB" id="A0AB39N2C6"/>